<keyword evidence="10" id="KW-1185">Reference proteome</keyword>
<dbReference type="Proteomes" id="UP000281771">
    <property type="component" value="Unassembled WGS sequence"/>
</dbReference>
<evidence type="ECO:0000313" key="10">
    <source>
        <dbReference type="Proteomes" id="UP000281771"/>
    </source>
</evidence>
<dbReference type="GO" id="GO:0016301">
    <property type="term" value="F:kinase activity"/>
    <property type="evidence" value="ECO:0007669"/>
    <property type="project" value="UniProtKB-KW"/>
</dbReference>
<dbReference type="Pfam" id="PF03610">
    <property type="entry name" value="EIIA-man"/>
    <property type="match status" value="1"/>
</dbReference>
<dbReference type="GO" id="GO:0009401">
    <property type="term" value="P:phosphoenolpyruvate-dependent sugar phosphotransferase system"/>
    <property type="evidence" value="ECO:0007669"/>
    <property type="project" value="UniProtKB-KW"/>
</dbReference>
<keyword evidence="7" id="KW-0418">Kinase</keyword>
<evidence type="ECO:0000256" key="2">
    <source>
        <dbReference type="ARBA" id="ARBA00022448"/>
    </source>
</evidence>
<accession>A0A3P1V8Y4</accession>
<dbReference type="CDD" id="cd00006">
    <property type="entry name" value="PTS_IIA_man"/>
    <property type="match status" value="1"/>
</dbReference>
<comment type="caution">
    <text evidence="9">The sequence shown here is derived from an EMBL/GenBank/DDBJ whole genome shotgun (WGS) entry which is preliminary data.</text>
</comment>
<dbReference type="GO" id="GO:0016020">
    <property type="term" value="C:membrane"/>
    <property type="evidence" value="ECO:0007669"/>
    <property type="project" value="InterPro"/>
</dbReference>
<keyword evidence="4" id="KW-0762">Sugar transport</keyword>
<keyword evidence="6" id="KW-0598">Phosphotransferase system</keyword>
<dbReference type="SUPFAM" id="SSF53062">
    <property type="entry name" value="PTS system fructose IIA component-like"/>
    <property type="match status" value="1"/>
</dbReference>
<sequence>MKVVLLGHGHCATGYLSSLEMIVGKQEHVEAIDFLDSMTPRELEEKLEVAIQCEKEVLVLCDLLGGTPFKTAAAYALRSKDQRIEVVSGMNLAMILEVALGVDNLSDESIARVIASAKSGIVTSKELFELSDNEAKDKDDGDGI</sequence>
<evidence type="ECO:0000256" key="5">
    <source>
        <dbReference type="ARBA" id="ARBA00022679"/>
    </source>
</evidence>
<evidence type="ECO:0000259" key="8">
    <source>
        <dbReference type="PROSITE" id="PS51096"/>
    </source>
</evidence>
<dbReference type="GO" id="GO:0005737">
    <property type="term" value="C:cytoplasm"/>
    <property type="evidence" value="ECO:0007669"/>
    <property type="project" value="UniProtKB-SubCell"/>
</dbReference>
<dbReference type="PANTHER" id="PTHR33799:SF1">
    <property type="entry name" value="PTS SYSTEM MANNOSE-SPECIFIC EIIAB COMPONENT-RELATED"/>
    <property type="match status" value="1"/>
</dbReference>
<evidence type="ECO:0000256" key="1">
    <source>
        <dbReference type="ARBA" id="ARBA00004496"/>
    </source>
</evidence>
<keyword evidence="5" id="KW-0808">Transferase</keyword>
<comment type="subcellular location">
    <subcellularLocation>
        <location evidence="1">Cytoplasm</location>
    </subcellularLocation>
</comment>
<name>A0A3P1V8Y4_9STRE</name>
<dbReference type="PROSITE" id="PS51096">
    <property type="entry name" value="PTS_EIIA_TYPE_4"/>
    <property type="match status" value="1"/>
</dbReference>
<dbReference type="InterPro" id="IPR033887">
    <property type="entry name" value="PTS_IIA_man"/>
</dbReference>
<dbReference type="PANTHER" id="PTHR33799">
    <property type="entry name" value="PTS PERMEASE-RELATED-RELATED"/>
    <property type="match status" value="1"/>
</dbReference>
<keyword evidence="3" id="KW-0963">Cytoplasm</keyword>
<dbReference type="Gene3D" id="3.40.50.510">
    <property type="entry name" value="Phosphotransferase system, mannose-type IIA component"/>
    <property type="match status" value="1"/>
</dbReference>
<feature type="domain" description="PTS EIIA type-4" evidence="8">
    <location>
        <begin position="1"/>
        <end position="121"/>
    </location>
</feature>
<proteinExistence type="predicted"/>
<reference evidence="9 10" key="1">
    <citation type="submission" date="2018-11" db="EMBL/GenBank/DDBJ databases">
        <title>Genomes From Bacteria Associated with the Canine Oral Cavity: a Test Case for Automated Genome-Based Taxonomic Assignment.</title>
        <authorList>
            <person name="Coil D.A."/>
            <person name="Jospin G."/>
            <person name="Darling A.E."/>
            <person name="Wallis C."/>
            <person name="Davis I.J."/>
            <person name="Harris S."/>
            <person name="Eisen J.A."/>
            <person name="Holcombe L.J."/>
            <person name="O'Flynn C."/>
        </authorList>
    </citation>
    <scope>NUCLEOTIDE SEQUENCE [LARGE SCALE GENOMIC DNA]</scope>
    <source>
        <strain evidence="9 10">OH4621_COT-116</strain>
    </source>
</reference>
<dbReference type="STRING" id="1123309.GCA_000377005_00431"/>
<protein>
    <submittedName>
        <fullName evidence="9">PTS N-acetylgalactosamine transporter subunit IIA</fullName>
    </submittedName>
</protein>
<evidence type="ECO:0000256" key="4">
    <source>
        <dbReference type="ARBA" id="ARBA00022597"/>
    </source>
</evidence>
<dbReference type="RefSeq" id="WP_124777777.1">
    <property type="nucleotide sequence ID" value="NZ_RQZA01000011.1"/>
</dbReference>
<dbReference type="AlphaFoldDB" id="A0A3P1V8Y4"/>
<gene>
    <name evidence="9" type="ORF">EII38_08885</name>
</gene>
<evidence type="ECO:0000256" key="3">
    <source>
        <dbReference type="ARBA" id="ARBA00022490"/>
    </source>
</evidence>
<keyword evidence="2" id="KW-0813">Transport</keyword>
<evidence type="ECO:0000313" key="9">
    <source>
        <dbReference type="EMBL" id="RRD29825.1"/>
    </source>
</evidence>
<dbReference type="EMBL" id="RQZA01000011">
    <property type="protein sequence ID" value="RRD29825.1"/>
    <property type="molecule type" value="Genomic_DNA"/>
</dbReference>
<dbReference type="InterPro" id="IPR051471">
    <property type="entry name" value="Bacterial_PTS_sugar_comp"/>
</dbReference>
<dbReference type="InterPro" id="IPR036662">
    <property type="entry name" value="PTS_EIIA_man-typ_sf"/>
</dbReference>
<organism evidence="9 10">
    <name type="scientific">Streptococcus minor</name>
    <dbReference type="NCBI Taxonomy" id="229549"/>
    <lineage>
        <taxon>Bacteria</taxon>
        <taxon>Bacillati</taxon>
        <taxon>Bacillota</taxon>
        <taxon>Bacilli</taxon>
        <taxon>Lactobacillales</taxon>
        <taxon>Streptococcaceae</taxon>
        <taxon>Streptococcus</taxon>
    </lineage>
</organism>
<evidence type="ECO:0000256" key="7">
    <source>
        <dbReference type="ARBA" id="ARBA00022777"/>
    </source>
</evidence>
<evidence type="ECO:0000256" key="6">
    <source>
        <dbReference type="ARBA" id="ARBA00022683"/>
    </source>
</evidence>
<dbReference type="InterPro" id="IPR004701">
    <property type="entry name" value="PTS_EIIA_man-typ"/>
</dbReference>